<name>A0A1U7H1J1_9CYAN</name>
<comment type="caution">
    <text evidence="1">The sequence shown here is derived from an EMBL/GenBank/DDBJ whole genome shotgun (WGS) entry which is preliminary data.</text>
</comment>
<gene>
    <name evidence="1" type="ORF">NIES592_08295</name>
</gene>
<sequence length="195" mass="19761">MAITLELTRPKSVTTNAANSVLSVGTVVETDTAQEESFFIPIGLASTDPPSFTVANSTTTSGSNQVTTTNNGFSNVKVGDVVTGTGIPASTTVTAKANNNTITLNNNATASGTVTLTFDPPAVTPTLYAVKITHSKAGSVFGLNVALYTYDGSLGGTAGTAANASKTINLASTDGQPVQIDMDSVLTNLRVPQSA</sequence>
<keyword evidence="2" id="KW-1185">Reference proteome</keyword>
<organism evidence="1 2">
    <name type="scientific">Fischerella major NIES-592</name>
    <dbReference type="NCBI Taxonomy" id="210994"/>
    <lineage>
        <taxon>Bacteria</taxon>
        <taxon>Bacillati</taxon>
        <taxon>Cyanobacteriota</taxon>
        <taxon>Cyanophyceae</taxon>
        <taxon>Nostocales</taxon>
        <taxon>Hapalosiphonaceae</taxon>
        <taxon>Fischerella</taxon>
    </lineage>
</organism>
<dbReference type="RefSeq" id="WP_073555463.1">
    <property type="nucleotide sequence ID" value="NZ_MRCA01000003.1"/>
</dbReference>
<evidence type="ECO:0000313" key="1">
    <source>
        <dbReference type="EMBL" id="OKH14867.1"/>
    </source>
</evidence>
<dbReference type="AlphaFoldDB" id="A0A1U7H1J1"/>
<protein>
    <submittedName>
        <fullName evidence="1">Uncharacterized protein</fullName>
    </submittedName>
</protein>
<accession>A0A1U7H1J1</accession>
<dbReference type="Proteomes" id="UP000186391">
    <property type="component" value="Unassembled WGS sequence"/>
</dbReference>
<proteinExistence type="predicted"/>
<reference evidence="1 2" key="1">
    <citation type="submission" date="2016-11" db="EMBL/GenBank/DDBJ databases">
        <title>Draft Genome Sequences of Nine Cyanobacterial Strains from Diverse Habitats.</title>
        <authorList>
            <person name="Zhu T."/>
            <person name="Hou S."/>
            <person name="Lu X."/>
            <person name="Hess W.R."/>
        </authorList>
    </citation>
    <scope>NUCLEOTIDE SEQUENCE [LARGE SCALE GENOMIC DNA]</scope>
    <source>
        <strain evidence="1 2">NIES-592</strain>
    </source>
</reference>
<dbReference type="EMBL" id="MRCA01000003">
    <property type="protein sequence ID" value="OKH14867.1"/>
    <property type="molecule type" value="Genomic_DNA"/>
</dbReference>
<evidence type="ECO:0000313" key="2">
    <source>
        <dbReference type="Proteomes" id="UP000186391"/>
    </source>
</evidence>